<proteinExistence type="predicted"/>
<evidence type="ECO:0000313" key="2">
    <source>
        <dbReference type="Proteomes" id="UP001589733"/>
    </source>
</evidence>
<dbReference type="EMBL" id="JBHLYR010000002">
    <property type="protein sequence ID" value="MFB9990421.1"/>
    <property type="molecule type" value="Genomic_DNA"/>
</dbReference>
<gene>
    <name evidence="1" type="ORF">ACFFLM_00220</name>
</gene>
<dbReference type="PANTHER" id="PTHR43102">
    <property type="entry name" value="SLR1143 PROTEIN"/>
    <property type="match status" value="1"/>
</dbReference>
<accession>A0ABV6ASD6</accession>
<comment type="caution">
    <text evidence="1">The sequence shown here is derived from an EMBL/GenBank/DDBJ whole genome shotgun (WGS) entry which is preliminary data.</text>
</comment>
<dbReference type="SUPFAM" id="SSF55781">
    <property type="entry name" value="GAF domain-like"/>
    <property type="match status" value="1"/>
</dbReference>
<reference evidence="1 2" key="1">
    <citation type="submission" date="2024-09" db="EMBL/GenBank/DDBJ databases">
        <authorList>
            <person name="Sun Q."/>
            <person name="Mori K."/>
        </authorList>
    </citation>
    <scope>NUCLEOTIDE SEQUENCE [LARGE SCALE GENOMIC DNA]</scope>
    <source>
        <strain evidence="1 2">JCM 13503</strain>
    </source>
</reference>
<sequence length="131" mass="15263">MNSLEGSEQRRLNALHRYEVLDSLPEVEFDRLTRIVAHLLDVPLVLINFIDTDRGWFKSSYGTPLRQVPRAMTICAFTVLEDHILVIPDLQHLSEAEQHRYPKMADGGRPVLHRRPSDHPRRLPDWHVVRA</sequence>
<organism evidence="1 2">
    <name type="scientific">Deinococcus oregonensis</name>
    <dbReference type="NCBI Taxonomy" id="1805970"/>
    <lineage>
        <taxon>Bacteria</taxon>
        <taxon>Thermotogati</taxon>
        <taxon>Deinococcota</taxon>
        <taxon>Deinococci</taxon>
        <taxon>Deinococcales</taxon>
        <taxon>Deinococcaceae</taxon>
        <taxon>Deinococcus</taxon>
    </lineage>
</organism>
<dbReference type="PANTHER" id="PTHR43102:SF2">
    <property type="entry name" value="GAF DOMAIN-CONTAINING PROTEIN"/>
    <property type="match status" value="1"/>
</dbReference>
<name>A0ABV6ASD6_9DEIO</name>
<evidence type="ECO:0000313" key="1">
    <source>
        <dbReference type="EMBL" id="MFB9990421.1"/>
    </source>
</evidence>
<protein>
    <recommendedName>
        <fullName evidence="3">GAF domain-containing protein</fullName>
    </recommendedName>
</protein>
<dbReference type="RefSeq" id="WP_380004310.1">
    <property type="nucleotide sequence ID" value="NZ_JBHLYR010000002.1"/>
</dbReference>
<keyword evidence="2" id="KW-1185">Reference proteome</keyword>
<dbReference type="Proteomes" id="UP001589733">
    <property type="component" value="Unassembled WGS sequence"/>
</dbReference>
<evidence type="ECO:0008006" key="3">
    <source>
        <dbReference type="Google" id="ProtNLM"/>
    </source>
</evidence>